<proteinExistence type="predicted"/>
<protein>
    <submittedName>
        <fullName evidence="1">Uncharacterized protein</fullName>
    </submittedName>
</protein>
<reference evidence="1" key="1">
    <citation type="submission" date="2020-04" db="EMBL/GenBank/DDBJ databases">
        <authorList>
            <person name="Chiriac C."/>
            <person name="Salcher M."/>
            <person name="Ghai R."/>
            <person name="Kavagutti S V."/>
        </authorList>
    </citation>
    <scope>NUCLEOTIDE SEQUENCE</scope>
</reference>
<accession>A0A6J5N7D7</accession>
<name>A0A6J5N7D7_9CAUD</name>
<dbReference type="EMBL" id="LR796600">
    <property type="protein sequence ID" value="CAB4153931.1"/>
    <property type="molecule type" value="Genomic_DNA"/>
</dbReference>
<organism evidence="1">
    <name type="scientific">uncultured Caudovirales phage</name>
    <dbReference type="NCBI Taxonomy" id="2100421"/>
    <lineage>
        <taxon>Viruses</taxon>
        <taxon>Duplodnaviria</taxon>
        <taxon>Heunggongvirae</taxon>
        <taxon>Uroviricota</taxon>
        <taxon>Caudoviricetes</taxon>
        <taxon>Peduoviridae</taxon>
        <taxon>Maltschvirus</taxon>
        <taxon>Maltschvirus maltsch</taxon>
    </lineage>
</organism>
<gene>
    <name evidence="1" type="ORF">UFOVP625_36</name>
</gene>
<evidence type="ECO:0000313" key="1">
    <source>
        <dbReference type="EMBL" id="CAB4153931.1"/>
    </source>
</evidence>
<sequence>MSLFTTAHAEANPIVTAPTDFWFEYAEPTHFVAVTFQSSDLPSDPQLWLYNATTGELITLNDDFLGLQSRIEVDLPAGFYRLRAGACCNEPDVWRDGVVWNVQYELSFTGEQTLPTTSVALSTTTSNPTTTTTTTTEVATTTTTLPEITTTTLATTTTTTQPATTTTTTTPIVSSTTSFVNSTTTDAPTTTTEVISTTTTTELITPAVTTSTTTTSLALPTTTLPAATTTTIVATTQPDETTTTTQPAEINDEMPAAEAAAIATNADAVAALSADEAQTVFESLDIGSLDETQLAELVAAVQDAPTEVRAAFEEAINLFDGSTDTYVPLGSSVPVSTRRVVIAVSAVFVASPVTAKRKQ</sequence>